<reference evidence="1 2" key="1">
    <citation type="submission" date="2020-08" db="EMBL/GenBank/DDBJ databases">
        <title>Genomic Encyclopedia of Type Strains, Phase III (KMG-III): the genomes of soil and plant-associated and newly described type strains.</title>
        <authorList>
            <person name="Whitman W."/>
        </authorList>
    </citation>
    <scope>NUCLEOTIDE SEQUENCE [LARGE SCALE GENOMIC DNA]</scope>
    <source>
        <strain evidence="1 2">CECT 5862</strain>
    </source>
</reference>
<gene>
    <name evidence="1" type="ORF">FHS18_005685</name>
</gene>
<evidence type="ECO:0000313" key="2">
    <source>
        <dbReference type="Proteomes" id="UP000570361"/>
    </source>
</evidence>
<evidence type="ECO:0000313" key="1">
    <source>
        <dbReference type="EMBL" id="MBB3113573.1"/>
    </source>
</evidence>
<protein>
    <submittedName>
        <fullName evidence="1">Uncharacterized protein</fullName>
    </submittedName>
</protein>
<dbReference type="EMBL" id="JACHXK010000019">
    <property type="protein sequence ID" value="MBB3113573.1"/>
    <property type="molecule type" value="Genomic_DNA"/>
</dbReference>
<keyword evidence="2" id="KW-1185">Reference proteome</keyword>
<name>A0A7W5B3C8_9BACL</name>
<sequence length="29" mass="3640">MNTYTFRTLVEEDEIWWPNAWAIYWEAFG</sequence>
<accession>A0A7W5B3C8</accession>
<proteinExistence type="predicted"/>
<dbReference type="Proteomes" id="UP000570361">
    <property type="component" value="Unassembled WGS sequence"/>
</dbReference>
<comment type="caution">
    <text evidence="1">The sequence shown here is derived from an EMBL/GenBank/DDBJ whole genome shotgun (WGS) entry which is preliminary data.</text>
</comment>
<organism evidence="1 2">
    <name type="scientific">Paenibacillus phyllosphaerae</name>
    <dbReference type="NCBI Taxonomy" id="274593"/>
    <lineage>
        <taxon>Bacteria</taxon>
        <taxon>Bacillati</taxon>
        <taxon>Bacillota</taxon>
        <taxon>Bacilli</taxon>
        <taxon>Bacillales</taxon>
        <taxon>Paenibacillaceae</taxon>
        <taxon>Paenibacillus</taxon>
    </lineage>
</organism>
<dbReference type="AlphaFoldDB" id="A0A7W5B3C8"/>